<feature type="compositionally biased region" description="Acidic residues" evidence="5">
    <location>
        <begin position="218"/>
        <end position="233"/>
    </location>
</feature>
<feature type="repeat" description="WD" evidence="4">
    <location>
        <begin position="351"/>
        <end position="393"/>
    </location>
</feature>
<keyword evidence="1 4" id="KW-0853">WD repeat</keyword>
<dbReference type="Pfam" id="PF12265">
    <property type="entry name" value="CAF1C_H4-bd"/>
    <property type="match status" value="1"/>
</dbReference>
<feature type="repeat" description="WD" evidence="4">
    <location>
        <begin position="446"/>
        <end position="488"/>
    </location>
</feature>
<dbReference type="PANTHER" id="PTHR45903">
    <property type="entry name" value="GLUTAMATE-RICH WD REPEAT-CONTAINING PROTEIN 1"/>
    <property type="match status" value="1"/>
</dbReference>
<sequence length="543" mass="59893">MVKLSRSSKRVTTQSEKGGREIGKTGGEGGKRSRGGDSTEDVLARGGQGGGRGREGEEKKETKDNLRFEDPYEDEFEEEEEMEEVVELDSDEEEGMDLEAFRAGRAGRALGEDDMETEEAATSAVPKVYCPGMEHELKEGEELVYDPSAYLMYHRLTPEWPCLSFDILQDTLGGGRTRFPITMYAACGTQADVAGKNKLTVMKLTNMTKTYRRGGQESDSEEEEEDEEEEGMEGDPLLEQCSIEHRGGVNRLRAMPQQSSTVATWAETGSVHLWDLRSLLAAVDSPSTATHAAVLRRPLLSFSGHAEEGWAMDWSPVSTGRLATGDNKGDIHVWESKEAGQWALPDAKSPYRGHASSVEDLQWSPTEASVFLSASSDQSLRVWDIRSKKGSMLSVPAHSTDVNVCSWNRNVAYLVATGADDGSFKVWDLRQFTANAQGDVRPIAHFTWHKGPITSAAWHPQDESILTFASEDDTVSIWDLSVEEDEEEKKPSALPLSHLPPQLLFVHQGQQEIKEVHFHAQVPGLLMTTAADGFNVFKPAIGL</sequence>
<name>I2CQV7_NANGC</name>
<keyword evidence="2" id="KW-0677">Repeat</keyword>
<feature type="compositionally biased region" description="Acidic residues" evidence="5">
    <location>
        <begin position="71"/>
        <end position="80"/>
    </location>
</feature>
<dbReference type="PROSITE" id="PS50082">
    <property type="entry name" value="WD_REPEATS_2"/>
    <property type="match status" value="3"/>
</dbReference>
<dbReference type="SMART" id="SM00320">
    <property type="entry name" value="WD40"/>
    <property type="match status" value="5"/>
</dbReference>
<feature type="repeat" description="WD" evidence="4">
    <location>
        <begin position="395"/>
        <end position="437"/>
    </location>
</feature>
<dbReference type="InterPro" id="IPR051972">
    <property type="entry name" value="Glutamate-rich_WD_repeat"/>
</dbReference>
<dbReference type="GO" id="GO:0005730">
    <property type="term" value="C:nucleolus"/>
    <property type="evidence" value="ECO:0007669"/>
    <property type="project" value="TreeGrafter"/>
</dbReference>
<reference evidence="7" key="2">
    <citation type="journal article" date="2012" name="Nat. Commun.">
        <title>Draft genome sequence and genetic transformation of the oleaginous alga Nannochloropis gaditana.</title>
        <authorList>
            <person name="Radakovits R."/>
            <person name="Jinkerson R.E."/>
            <person name="Fuerstenberg S.I."/>
            <person name="Tae H."/>
            <person name="Settlage R.E."/>
            <person name="Boore J.L."/>
            <person name="Posewitz M.C."/>
        </authorList>
    </citation>
    <scope>NUCLEOTIDE SEQUENCE</scope>
    <source>
        <strain evidence="7">CCMP526</strain>
    </source>
</reference>
<feature type="region of interest" description="Disordered" evidence="5">
    <location>
        <begin position="210"/>
        <end position="234"/>
    </location>
</feature>
<dbReference type="SUPFAM" id="SSF50978">
    <property type="entry name" value="WD40 repeat-like"/>
    <property type="match status" value="1"/>
</dbReference>
<evidence type="ECO:0000259" key="6">
    <source>
        <dbReference type="Pfam" id="PF12265"/>
    </source>
</evidence>
<evidence type="ECO:0000256" key="3">
    <source>
        <dbReference type="ARBA" id="ARBA00040876"/>
    </source>
</evidence>
<feature type="domain" description="Histone-binding protein RBBP4-like N-terminal" evidence="6">
    <location>
        <begin position="141"/>
        <end position="207"/>
    </location>
</feature>
<evidence type="ECO:0000256" key="1">
    <source>
        <dbReference type="ARBA" id="ARBA00022574"/>
    </source>
</evidence>
<dbReference type="InterPro" id="IPR001680">
    <property type="entry name" value="WD40_rpt"/>
</dbReference>
<dbReference type="Pfam" id="PF00400">
    <property type="entry name" value="WD40"/>
    <property type="match status" value="3"/>
</dbReference>
<evidence type="ECO:0000313" key="7">
    <source>
        <dbReference type="EMBL" id="AFJ69290.1"/>
    </source>
</evidence>
<dbReference type="PROSITE" id="PS50294">
    <property type="entry name" value="WD_REPEATS_REGION"/>
    <property type="match status" value="3"/>
</dbReference>
<dbReference type="InterPro" id="IPR022052">
    <property type="entry name" value="Histone-bd_RBBP4-like_N"/>
</dbReference>
<gene>
    <name evidence="7" type="ORF">NGATSA_3009800</name>
</gene>
<evidence type="ECO:0000256" key="5">
    <source>
        <dbReference type="SAM" id="MobiDB-lite"/>
    </source>
</evidence>
<dbReference type="InterPro" id="IPR036322">
    <property type="entry name" value="WD40_repeat_dom_sf"/>
</dbReference>
<feature type="region of interest" description="Disordered" evidence="5">
    <location>
        <begin position="1"/>
        <end position="80"/>
    </location>
</feature>
<dbReference type="AlphaFoldDB" id="I2CQV7"/>
<organism evidence="7">
    <name type="scientific">Nannochloropsis gaditana (strain CCMP526)</name>
    <name type="common">Green microalga</name>
    <name type="synonym">Microchloropsis gaditana</name>
    <dbReference type="NCBI Taxonomy" id="1093141"/>
    <lineage>
        <taxon>Eukaryota</taxon>
        <taxon>Sar</taxon>
        <taxon>Stramenopiles</taxon>
        <taxon>Ochrophyta</taxon>
        <taxon>Eustigmatophyceae</taxon>
        <taxon>Eustigmatales</taxon>
        <taxon>Monodopsidaceae</taxon>
        <taxon>Nannochloropsis</taxon>
    </lineage>
</organism>
<feature type="compositionally biased region" description="Basic and acidic residues" evidence="5">
    <location>
        <begin position="52"/>
        <end position="70"/>
    </location>
</feature>
<dbReference type="GO" id="GO:0042254">
    <property type="term" value="P:ribosome biogenesis"/>
    <property type="evidence" value="ECO:0007669"/>
    <property type="project" value="TreeGrafter"/>
</dbReference>
<dbReference type="PRINTS" id="PR00320">
    <property type="entry name" value="GPROTEINBRPT"/>
</dbReference>
<reference evidence="7" key="1">
    <citation type="journal article" date="2012" name="Bioengineered">
        <title>Additional insights into the genome of the oleaginous model alga Nannochloropsis gaditana.</title>
        <authorList>
            <person name="Jinkerson R.E."/>
            <person name="Radakovits R."/>
            <person name="Posewitz M.C."/>
        </authorList>
    </citation>
    <scope>NUCLEOTIDE SEQUENCE</scope>
    <source>
        <strain evidence="7">CCMP526</strain>
    </source>
</reference>
<dbReference type="InterPro" id="IPR020472">
    <property type="entry name" value="WD40_PAC1"/>
</dbReference>
<dbReference type="Gene3D" id="2.130.10.10">
    <property type="entry name" value="YVTN repeat-like/Quinoprotein amine dehydrogenase"/>
    <property type="match status" value="1"/>
</dbReference>
<evidence type="ECO:0000256" key="2">
    <source>
        <dbReference type="ARBA" id="ARBA00022737"/>
    </source>
</evidence>
<proteinExistence type="evidence at transcript level"/>
<protein>
    <recommendedName>
        <fullName evidence="3">Glutamate-rich WD repeat-containing protein 1</fullName>
    </recommendedName>
</protein>
<evidence type="ECO:0000256" key="4">
    <source>
        <dbReference type="PROSITE-ProRule" id="PRU00221"/>
    </source>
</evidence>
<dbReference type="EMBL" id="JU980227">
    <property type="protein sequence ID" value="AFJ69290.1"/>
    <property type="molecule type" value="mRNA"/>
</dbReference>
<accession>I2CQV7</accession>
<feature type="compositionally biased region" description="Basic and acidic residues" evidence="5">
    <location>
        <begin position="17"/>
        <end position="37"/>
    </location>
</feature>
<dbReference type="InterPro" id="IPR015943">
    <property type="entry name" value="WD40/YVTN_repeat-like_dom_sf"/>
</dbReference>
<dbReference type="PANTHER" id="PTHR45903:SF1">
    <property type="entry name" value="GLUTAMATE-RICH WD REPEAT-CONTAINING PROTEIN 1"/>
    <property type="match status" value="1"/>
</dbReference>